<feature type="coiled-coil region" evidence="1">
    <location>
        <begin position="152"/>
        <end position="211"/>
    </location>
</feature>
<comment type="caution">
    <text evidence="2">The sequence shown here is derived from an EMBL/GenBank/DDBJ whole genome shotgun (WGS) entry which is preliminary data.</text>
</comment>
<proteinExistence type="predicted"/>
<evidence type="ECO:0000313" key="2">
    <source>
        <dbReference type="EMBL" id="KAH0742983.1"/>
    </source>
</evidence>
<keyword evidence="3" id="KW-1185">Reference proteome</keyword>
<dbReference type="EMBL" id="JAIVGD010000023">
    <property type="protein sequence ID" value="KAH0742983.1"/>
    <property type="molecule type" value="Genomic_DNA"/>
</dbReference>
<evidence type="ECO:0000256" key="1">
    <source>
        <dbReference type="SAM" id="Coils"/>
    </source>
</evidence>
<evidence type="ECO:0000313" key="3">
    <source>
        <dbReference type="Proteomes" id="UP000826656"/>
    </source>
</evidence>
<dbReference type="Proteomes" id="UP000826656">
    <property type="component" value="Unassembled WGS sequence"/>
</dbReference>
<accession>A0ABQ7U9N8</accession>
<gene>
    <name evidence="2" type="ORF">KY290_030976</name>
</gene>
<organism evidence="2 3">
    <name type="scientific">Solanum tuberosum</name>
    <name type="common">Potato</name>
    <dbReference type="NCBI Taxonomy" id="4113"/>
    <lineage>
        <taxon>Eukaryota</taxon>
        <taxon>Viridiplantae</taxon>
        <taxon>Streptophyta</taxon>
        <taxon>Embryophyta</taxon>
        <taxon>Tracheophyta</taxon>
        <taxon>Spermatophyta</taxon>
        <taxon>Magnoliopsida</taxon>
        <taxon>eudicotyledons</taxon>
        <taxon>Gunneridae</taxon>
        <taxon>Pentapetalae</taxon>
        <taxon>asterids</taxon>
        <taxon>lamiids</taxon>
        <taxon>Solanales</taxon>
        <taxon>Solanaceae</taxon>
        <taxon>Solanoideae</taxon>
        <taxon>Solaneae</taxon>
        <taxon>Solanum</taxon>
    </lineage>
</organism>
<name>A0ABQ7U9N8_SOLTU</name>
<keyword evidence="1" id="KW-0175">Coiled coil</keyword>
<protein>
    <submittedName>
        <fullName evidence="2">Uncharacterized protein</fullName>
    </submittedName>
</protein>
<reference evidence="2 3" key="1">
    <citation type="journal article" date="2021" name="bioRxiv">
        <title>Chromosome-scale and haplotype-resolved genome assembly of a tetraploid potato cultivar.</title>
        <authorList>
            <person name="Sun H."/>
            <person name="Jiao W.-B."/>
            <person name="Krause K."/>
            <person name="Campoy J.A."/>
            <person name="Goel M."/>
            <person name="Folz-Donahue K."/>
            <person name="Kukat C."/>
            <person name="Huettel B."/>
            <person name="Schneeberger K."/>
        </authorList>
    </citation>
    <scope>NUCLEOTIDE SEQUENCE [LARGE SCALE GENOMIC DNA]</scope>
    <source>
        <strain evidence="2">SolTubOtavaFocal</strain>
        <tissue evidence="2">Leaves</tissue>
    </source>
</reference>
<sequence length="225" mass="25446">MGVRTIVKEVEIFLDEETLGIILGVPMKGIRSIKGCKPSSEFTKQATKRGDIKCASLPKIFLKGEYQLMFEFINKVLVPRTEKRTVASDVADLVMTWKLAKHGIHYGYLLNHVFKHFEVPLGRGVPGTMKQMFTVVTLLECECVEGKANVIVNDKEVEIAQLKFQLQRAISKRPSTNVVDKKEVEKLRAENEKLLKTNVSLSEEFKALNKQIIQLMLMQMSGCTC</sequence>